<comment type="similarity">
    <text evidence="1">Belongs to the sulfatase family.</text>
</comment>
<comment type="caution">
    <text evidence="4">The sequence shown here is derived from an EMBL/GenBank/DDBJ whole genome shotgun (WGS) entry which is preliminary data.</text>
</comment>
<protein>
    <submittedName>
        <fullName evidence="4">Sulfatase-like hydrolase/transferase</fullName>
    </submittedName>
</protein>
<dbReference type="RefSeq" id="WP_187084312.1">
    <property type="nucleotide sequence ID" value="NZ_JACORU010000013.1"/>
</dbReference>
<evidence type="ECO:0000256" key="1">
    <source>
        <dbReference type="ARBA" id="ARBA00008779"/>
    </source>
</evidence>
<reference evidence="4" key="1">
    <citation type="submission" date="2020-08" db="EMBL/GenBank/DDBJ databases">
        <title>Ramlibacter sp. GTP1 16S ribosomal RNA gene genome sequencing and assembly.</title>
        <authorList>
            <person name="Kang M."/>
        </authorList>
    </citation>
    <scope>NUCLEOTIDE SEQUENCE</scope>
    <source>
        <strain evidence="4">GTP1</strain>
    </source>
</reference>
<dbReference type="SUPFAM" id="SSF53649">
    <property type="entry name" value="Alkaline phosphatase-like"/>
    <property type="match status" value="1"/>
</dbReference>
<dbReference type="GO" id="GO:0004065">
    <property type="term" value="F:arylsulfatase activity"/>
    <property type="evidence" value="ECO:0007669"/>
    <property type="project" value="TreeGrafter"/>
</dbReference>
<keyword evidence="5" id="KW-1185">Reference proteome</keyword>
<gene>
    <name evidence="4" type="ORF">H8R02_25385</name>
</gene>
<dbReference type="InterPro" id="IPR000917">
    <property type="entry name" value="Sulfatase_N"/>
</dbReference>
<evidence type="ECO:0000259" key="3">
    <source>
        <dbReference type="Pfam" id="PF00884"/>
    </source>
</evidence>
<sequence>MSQKPNILLITADQWPGKLLGIAGHPVVQTPTLDELARNGTLFTNAYSECPICVPARRSLMTGRSARSHGDRVYNDRMPMPDSPTLASAFRNAGYQAFAVGKLHVLPQRNRIGFDDVLLDEEGRAQYGVMDDYEIWLGDRGRPGQQFDHGMSTDGYVSRPWHLPEEMHVTNWATQQMVRQIKRRDPTRPGFWYLSYRHPHPPLVPLQCYLDAYASMDMDPPITGDWNSAEELPYAVASKRMRGIKYSPAQVAAIRRAFYALGTHIDHQIRLVIGTLREEQLLDNTIVLFTADHGDMLGDHGLWAKAVFYEGSAKVPMILLGRAKDPRVRVGAVDERPVGLADVMPTLLDLAGVEIPASCDGVSMMSSAPRETLYGEFGEGPGATRMVRSGRFKLIYYPVGNVRQLFDIEADPQERVDLSAQREHASTLGGLTETLVANLYGSDLAWLQEGKLVGLPNRKAGPRLNRDLSSQRGQHWPPQLHSDMPQLLSST</sequence>
<dbReference type="InterPro" id="IPR017850">
    <property type="entry name" value="Alkaline_phosphatase_core_sf"/>
</dbReference>
<accession>A0A923MBW7</accession>
<dbReference type="Gene3D" id="3.40.720.10">
    <property type="entry name" value="Alkaline Phosphatase, subunit A"/>
    <property type="match status" value="1"/>
</dbReference>
<evidence type="ECO:0000256" key="2">
    <source>
        <dbReference type="SAM" id="MobiDB-lite"/>
    </source>
</evidence>
<dbReference type="PANTHER" id="PTHR42693:SF33">
    <property type="entry name" value="ARYLSULFATASE"/>
    <property type="match status" value="1"/>
</dbReference>
<dbReference type="EMBL" id="JACORU010000013">
    <property type="protein sequence ID" value="MBC5767820.1"/>
    <property type="molecule type" value="Genomic_DNA"/>
</dbReference>
<evidence type="ECO:0000313" key="5">
    <source>
        <dbReference type="Proteomes" id="UP000596827"/>
    </source>
</evidence>
<keyword evidence="4" id="KW-0378">Hydrolase</keyword>
<dbReference type="InterPro" id="IPR050738">
    <property type="entry name" value="Sulfatase"/>
</dbReference>
<name>A0A923MBW7_9BURK</name>
<proteinExistence type="inferred from homology"/>
<feature type="region of interest" description="Disordered" evidence="2">
    <location>
        <begin position="457"/>
        <end position="491"/>
    </location>
</feature>
<evidence type="ECO:0000313" key="4">
    <source>
        <dbReference type="EMBL" id="MBC5767820.1"/>
    </source>
</evidence>
<dbReference type="Pfam" id="PF00884">
    <property type="entry name" value="Sulfatase"/>
    <property type="match status" value="1"/>
</dbReference>
<dbReference type="AlphaFoldDB" id="A0A923MBW7"/>
<dbReference type="Proteomes" id="UP000596827">
    <property type="component" value="Unassembled WGS sequence"/>
</dbReference>
<dbReference type="PANTHER" id="PTHR42693">
    <property type="entry name" value="ARYLSULFATASE FAMILY MEMBER"/>
    <property type="match status" value="1"/>
</dbReference>
<organism evidence="4 5">
    <name type="scientific">Ramlibacter albus</name>
    <dbReference type="NCBI Taxonomy" id="2079448"/>
    <lineage>
        <taxon>Bacteria</taxon>
        <taxon>Pseudomonadati</taxon>
        <taxon>Pseudomonadota</taxon>
        <taxon>Betaproteobacteria</taxon>
        <taxon>Burkholderiales</taxon>
        <taxon>Comamonadaceae</taxon>
        <taxon>Ramlibacter</taxon>
    </lineage>
</organism>
<feature type="domain" description="Sulfatase N-terminal" evidence="3">
    <location>
        <begin position="5"/>
        <end position="353"/>
    </location>
</feature>